<dbReference type="InterPro" id="IPR027051">
    <property type="entry name" value="XdhC_Rossmann_dom"/>
</dbReference>
<gene>
    <name evidence="3" type="ORF">P4T90_00645</name>
</gene>
<organism evidence="3 4">
    <name type="scientific">Heyndrickxia acidicola</name>
    <dbReference type="NCBI Taxonomy" id="209389"/>
    <lineage>
        <taxon>Bacteria</taxon>
        <taxon>Bacillati</taxon>
        <taxon>Bacillota</taxon>
        <taxon>Bacilli</taxon>
        <taxon>Bacillales</taxon>
        <taxon>Bacillaceae</taxon>
        <taxon>Heyndrickxia</taxon>
    </lineage>
</organism>
<evidence type="ECO:0000259" key="1">
    <source>
        <dbReference type="Pfam" id="PF02625"/>
    </source>
</evidence>
<evidence type="ECO:0000313" key="4">
    <source>
        <dbReference type="Proteomes" id="UP001341444"/>
    </source>
</evidence>
<name>A0ABU6MAZ0_9BACI</name>
<dbReference type="PANTHER" id="PTHR30388:SF6">
    <property type="entry name" value="XANTHINE DEHYDROGENASE SUBUNIT A-RELATED"/>
    <property type="match status" value="1"/>
</dbReference>
<dbReference type="Pfam" id="PF13478">
    <property type="entry name" value="XdhC_C"/>
    <property type="match status" value="1"/>
</dbReference>
<feature type="domain" description="XdhC Rossmann" evidence="2">
    <location>
        <begin position="198"/>
        <end position="333"/>
    </location>
</feature>
<keyword evidence="4" id="KW-1185">Reference proteome</keyword>
<protein>
    <submittedName>
        <fullName evidence="3">XdhC family protein</fullName>
    </submittedName>
</protein>
<dbReference type="Pfam" id="PF02625">
    <property type="entry name" value="XdhC_CoxI"/>
    <property type="match status" value="1"/>
</dbReference>
<dbReference type="InterPro" id="IPR052698">
    <property type="entry name" value="MoCofactor_Util/Proc"/>
</dbReference>
<evidence type="ECO:0000259" key="2">
    <source>
        <dbReference type="Pfam" id="PF13478"/>
    </source>
</evidence>
<dbReference type="InterPro" id="IPR003777">
    <property type="entry name" value="XdhC_CoxI"/>
</dbReference>
<dbReference type="RefSeq" id="WP_066263315.1">
    <property type="nucleotide sequence ID" value="NZ_JARMAB010000002.1"/>
</dbReference>
<dbReference type="EMBL" id="JARMAB010000002">
    <property type="protein sequence ID" value="MED1201594.1"/>
    <property type="molecule type" value="Genomic_DNA"/>
</dbReference>
<evidence type="ECO:0000313" key="3">
    <source>
        <dbReference type="EMBL" id="MED1201594.1"/>
    </source>
</evidence>
<dbReference type="Gene3D" id="3.40.50.720">
    <property type="entry name" value="NAD(P)-binding Rossmann-like Domain"/>
    <property type="match status" value="1"/>
</dbReference>
<proteinExistence type="predicted"/>
<feature type="domain" description="XdhC- CoxI" evidence="1">
    <location>
        <begin position="18"/>
        <end position="77"/>
    </location>
</feature>
<comment type="caution">
    <text evidence="3">The sequence shown here is derived from an EMBL/GenBank/DDBJ whole genome shotgun (WGS) entry which is preliminary data.</text>
</comment>
<dbReference type="Proteomes" id="UP001341444">
    <property type="component" value="Unassembled WGS sequence"/>
</dbReference>
<accession>A0ABU6MAZ0</accession>
<reference evidence="3 4" key="1">
    <citation type="submission" date="2023-03" db="EMBL/GenBank/DDBJ databases">
        <title>Bacillus Genome Sequencing.</title>
        <authorList>
            <person name="Dunlap C."/>
        </authorList>
    </citation>
    <scope>NUCLEOTIDE SEQUENCE [LARGE SCALE GENOMIC DNA]</scope>
    <source>
        <strain evidence="3 4">B-23453</strain>
    </source>
</reference>
<sequence>MEDIIPILKAIETTRGTKVLATIINVEGSAYKKEGSCMLFLEDGEQIGLLSGGCLEEDLRARVEEICQKNESLLLHYNMGDEEDDPFGMENGCTGTITILLEPVSEEQEKDLHALKELLENGQSVLILKHLSSHCSSTPYIFLSEDEKRFGTWIEGRQLTYHHMLEEVSPSTRKPGLYILKNVQEPVFAQLISPKPRLVIFGAGEDAKPLVSLAANVGFTIILLDWRPALCNMHLFPEVSQCILTAPGEWFGKLQLNSSDFVVIMSHHFQKDKEILNAILTLKIKYLGILGSRKRTRQLFEEKEIPDWVHSPVGLSIGAKGPQEIAVSIVAELIKQIREEV</sequence>
<dbReference type="PANTHER" id="PTHR30388">
    <property type="entry name" value="ALDEHYDE OXIDOREDUCTASE MOLYBDENUM COFACTOR ASSEMBLY PROTEIN"/>
    <property type="match status" value="1"/>
</dbReference>